<feature type="transmembrane region" description="Helical" evidence="6">
    <location>
        <begin position="56"/>
        <end position="76"/>
    </location>
</feature>
<evidence type="ECO:0000313" key="8">
    <source>
        <dbReference type="EMBL" id="UUD63648.1"/>
    </source>
</evidence>
<evidence type="ECO:0000256" key="2">
    <source>
        <dbReference type="ARBA" id="ARBA00022475"/>
    </source>
</evidence>
<feature type="transmembrane region" description="Helical" evidence="6">
    <location>
        <begin position="337"/>
        <end position="360"/>
    </location>
</feature>
<evidence type="ECO:0000256" key="5">
    <source>
        <dbReference type="ARBA" id="ARBA00023136"/>
    </source>
</evidence>
<evidence type="ECO:0000259" key="7">
    <source>
        <dbReference type="PROSITE" id="PS50850"/>
    </source>
</evidence>
<dbReference type="PROSITE" id="PS50850">
    <property type="entry name" value="MFS"/>
    <property type="match status" value="1"/>
</dbReference>
<feature type="transmembrane region" description="Helical" evidence="6">
    <location>
        <begin position="208"/>
        <end position="230"/>
    </location>
</feature>
<feature type="domain" description="Major facilitator superfamily (MFS) profile" evidence="7">
    <location>
        <begin position="15"/>
        <end position="390"/>
    </location>
</feature>
<feature type="transmembrane region" description="Helical" evidence="6">
    <location>
        <begin position="83"/>
        <end position="102"/>
    </location>
</feature>
<reference evidence="8" key="1">
    <citation type="submission" date="2021-05" db="EMBL/GenBank/DDBJ databases">
        <title>Complete genome sequence of Pseudomonas seleniipraecipitans strain D1-6.</title>
        <authorList>
            <person name="Lafi F."/>
            <person name="Eida A."/>
            <person name="Alam I."/>
            <person name="Hert H."/>
            <person name="Saad M."/>
        </authorList>
    </citation>
    <scope>NUCLEOTIDE SEQUENCE</scope>
    <source>
        <strain evidence="8">D1-6</strain>
    </source>
</reference>
<gene>
    <name evidence="8" type="ORF">D16iCDA_18530</name>
</gene>
<dbReference type="PANTHER" id="PTHR43124">
    <property type="entry name" value="PURINE EFFLUX PUMP PBUE"/>
    <property type="match status" value="1"/>
</dbReference>
<feature type="transmembrane region" description="Helical" evidence="6">
    <location>
        <begin position="142"/>
        <end position="163"/>
    </location>
</feature>
<dbReference type="InterPro" id="IPR050189">
    <property type="entry name" value="MFS_Efflux_Transporters"/>
</dbReference>
<keyword evidence="2" id="KW-1003">Cell membrane</keyword>
<feature type="transmembrane region" description="Helical" evidence="6">
    <location>
        <begin position="250"/>
        <end position="268"/>
    </location>
</feature>
<keyword evidence="9" id="KW-1185">Reference proteome</keyword>
<feature type="transmembrane region" description="Helical" evidence="6">
    <location>
        <begin position="108"/>
        <end position="130"/>
    </location>
</feature>
<dbReference type="SUPFAM" id="SSF103473">
    <property type="entry name" value="MFS general substrate transporter"/>
    <property type="match status" value="1"/>
</dbReference>
<dbReference type="InterPro" id="IPR036259">
    <property type="entry name" value="MFS_trans_sf"/>
</dbReference>
<protein>
    <submittedName>
        <fullName evidence="8">MFS transporter</fullName>
    </submittedName>
</protein>
<sequence length="394" mass="40038">MPAHRVGTSPPVSYWHAVIAISLAMFGLVSAELLPISLVSPIADDLGVSVGRAGQAITATALIAAAASPVVIIGARRFDRRRLVTLLTAAIFISAGLTAVAQSYEALLAARAILGVSLGGLWALTTSLALRLVPSWEVPRAMSVIFTAVTAAGVFAPSAGLFMTQFWGWRGSFAAVAVFGLVALFAVLRTLPDLTAAPDNASASLQTVLARPSVMLGLLTVLLVLAGHFAGFTYIRPILVQLAQLNDGHIAAALLLFGIAGVIGSACAGKLAQFSSAGGAAASAALAALAMFALTFLGNAIATAMALVTVWGLAFGVFPVCMSTWNAESAPNQAERAGALMATSFQIAIAIGASVGGLVFDNLGAAVLVLVAAMTVSSGALVMLPGLMIERKRS</sequence>
<feature type="transmembrane region" description="Helical" evidence="6">
    <location>
        <begin position="12"/>
        <end position="36"/>
    </location>
</feature>
<feature type="transmembrane region" description="Helical" evidence="6">
    <location>
        <begin position="280"/>
        <end position="298"/>
    </location>
</feature>
<feature type="transmembrane region" description="Helical" evidence="6">
    <location>
        <begin position="169"/>
        <end position="188"/>
    </location>
</feature>
<keyword evidence="3 6" id="KW-0812">Transmembrane</keyword>
<keyword evidence="4 6" id="KW-1133">Transmembrane helix</keyword>
<evidence type="ECO:0000256" key="4">
    <source>
        <dbReference type="ARBA" id="ARBA00022989"/>
    </source>
</evidence>
<evidence type="ECO:0000256" key="3">
    <source>
        <dbReference type="ARBA" id="ARBA00022692"/>
    </source>
</evidence>
<dbReference type="InterPro" id="IPR020846">
    <property type="entry name" value="MFS_dom"/>
</dbReference>
<dbReference type="CDD" id="cd17324">
    <property type="entry name" value="MFS_NepI_like"/>
    <property type="match status" value="1"/>
</dbReference>
<organism evidence="8 9">
    <name type="scientific">Phytopseudomonas seleniipraecipitans</name>
    <dbReference type="NCBI Taxonomy" id="640205"/>
    <lineage>
        <taxon>Bacteria</taxon>
        <taxon>Pseudomonadati</taxon>
        <taxon>Pseudomonadota</taxon>
        <taxon>Gammaproteobacteria</taxon>
        <taxon>Pseudomonadales</taxon>
        <taxon>Pseudomonadaceae</taxon>
        <taxon>Phytopseudomonas</taxon>
    </lineage>
</organism>
<dbReference type="Pfam" id="PF07690">
    <property type="entry name" value="MFS_1"/>
    <property type="match status" value="1"/>
</dbReference>
<name>A0ABY5J6E1_9GAMM</name>
<dbReference type="RefSeq" id="WP_164090938.1">
    <property type="nucleotide sequence ID" value="NZ_CP076114.1"/>
</dbReference>
<accession>A0ABY5J6E1</accession>
<comment type="subcellular location">
    <subcellularLocation>
        <location evidence="1">Cell membrane</location>
        <topology evidence="1">Multi-pass membrane protein</topology>
    </subcellularLocation>
</comment>
<dbReference type="EMBL" id="CP076114">
    <property type="protein sequence ID" value="UUD63648.1"/>
    <property type="molecule type" value="Genomic_DNA"/>
</dbReference>
<proteinExistence type="predicted"/>
<dbReference type="PANTHER" id="PTHR43124:SF5">
    <property type="entry name" value="PURINE RIBONUCLEOSIDE EFFLUX PUMP NEPI"/>
    <property type="match status" value="1"/>
</dbReference>
<evidence type="ECO:0000256" key="1">
    <source>
        <dbReference type="ARBA" id="ARBA00004651"/>
    </source>
</evidence>
<dbReference type="InterPro" id="IPR011701">
    <property type="entry name" value="MFS"/>
</dbReference>
<evidence type="ECO:0000313" key="9">
    <source>
        <dbReference type="Proteomes" id="UP000887421"/>
    </source>
</evidence>
<dbReference type="Gene3D" id="1.20.1250.20">
    <property type="entry name" value="MFS general substrate transporter like domains"/>
    <property type="match status" value="1"/>
</dbReference>
<dbReference type="Proteomes" id="UP000887421">
    <property type="component" value="Chromosome"/>
</dbReference>
<feature type="transmembrane region" description="Helical" evidence="6">
    <location>
        <begin position="366"/>
        <end position="389"/>
    </location>
</feature>
<evidence type="ECO:0000256" key="6">
    <source>
        <dbReference type="SAM" id="Phobius"/>
    </source>
</evidence>
<feature type="transmembrane region" description="Helical" evidence="6">
    <location>
        <begin position="304"/>
        <end position="325"/>
    </location>
</feature>
<keyword evidence="5 6" id="KW-0472">Membrane</keyword>